<accession>A0A2M7GBZ8</accession>
<evidence type="ECO:0000256" key="2">
    <source>
        <dbReference type="ARBA" id="ARBA00022723"/>
    </source>
</evidence>
<dbReference type="CDD" id="cd01641">
    <property type="entry name" value="Bacterial_IMPase_like_1"/>
    <property type="match status" value="1"/>
</dbReference>
<keyword evidence="4 5" id="KW-0460">Magnesium</keyword>
<dbReference type="Gene3D" id="3.40.190.80">
    <property type="match status" value="1"/>
</dbReference>
<evidence type="ECO:0000256" key="5">
    <source>
        <dbReference type="PIRSR" id="PIRSR600760-2"/>
    </source>
</evidence>
<dbReference type="InterPro" id="IPR020583">
    <property type="entry name" value="Inositol_monoP_metal-BS"/>
</dbReference>
<feature type="binding site" evidence="5">
    <location>
        <position position="70"/>
    </location>
    <ligand>
        <name>Mg(2+)</name>
        <dbReference type="ChEBI" id="CHEBI:18420"/>
        <label>1</label>
        <note>catalytic</note>
    </ligand>
</feature>
<dbReference type="SUPFAM" id="SSF56655">
    <property type="entry name" value="Carbohydrate phosphatase"/>
    <property type="match status" value="1"/>
</dbReference>
<organism evidence="6 7">
    <name type="scientific">bacterium (Candidatus Blackallbacteria) CG17_big_fil_post_rev_8_21_14_2_50_48_46</name>
    <dbReference type="NCBI Taxonomy" id="2014261"/>
    <lineage>
        <taxon>Bacteria</taxon>
        <taxon>Candidatus Blackallbacteria</taxon>
    </lineage>
</organism>
<dbReference type="FunFam" id="3.30.540.10:FF:000003">
    <property type="entry name" value="Inositol-1-monophosphatase"/>
    <property type="match status" value="1"/>
</dbReference>
<dbReference type="InterPro" id="IPR000760">
    <property type="entry name" value="Inositol_monophosphatase-like"/>
</dbReference>
<evidence type="ECO:0000256" key="1">
    <source>
        <dbReference type="ARBA" id="ARBA00001946"/>
    </source>
</evidence>
<keyword evidence="2 5" id="KW-0479">Metal-binding</keyword>
<evidence type="ECO:0000313" key="7">
    <source>
        <dbReference type="Proteomes" id="UP000231019"/>
    </source>
</evidence>
<dbReference type="GO" id="GO:0006020">
    <property type="term" value="P:inositol metabolic process"/>
    <property type="evidence" value="ECO:0007669"/>
    <property type="project" value="TreeGrafter"/>
</dbReference>
<dbReference type="EMBL" id="PFFQ01000004">
    <property type="protein sequence ID" value="PIW19463.1"/>
    <property type="molecule type" value="Genomic_DNA"/>
</dbReference>
<gene>
    <name evidence="6" type="ORF">COW36_01090</name>
</gene>
<evidence type="ECO:0000256" key="3">
    <source>
        <dbReference type="ARBA" id="ARBA00022801"/>
    </source>
</evidence>
<dbReference type="PROSITE" id="PS00629">
    <property type="entry name" value="IMP_1"/>
    <property type="match status" value="1"/>
</dbReference>
<feature type="binding site" evidence="5">
    <location>
        <position position="88"/>
    </location>
    <ligand>
        <name>Mg(2+)</name>
        <dbReference type="ChEBI" id="CHEBI:18420"/>
        <label>1</label>
        <note>catalytic</note>
    </ligand>
</feature>
<sequence>MPLPPLRDLLDVAMEAAWTAGRQTLGWFNTRLEIEWKADLSPVTQADREAERSLRRIIHAAFPDHGILGEEYGEQPGTEPVRWILDPIDGTRSFARGIPLYGVQVGVEVQGEPVVGVIYLPVLDQMLAAHQGGGCTLNGRPCHVSDVSEPSQALLIAHDLHLIEARWEGLPHLASEVQNFRNWGDCYSFFQVITGKAEMVIEPRMSVWDNAPLLTLLEEAGGCFSNWQGKRTIHGGEALASNGRFHPYLLEKLRNSRPLPQA</sequence>
<dbReference type="Pfam" id="PF00459">
    <property type="entry name" value="Inositol_P"/>
    <property type="match status" value="1"/>
</dbReference>
<dbReference type="PANTHER" id="PTHR20854">
    <property type="entry name" value="INOSITOL MONOPHOSPHATASE"/>
    <property type="match status" value="1"/>
</dbReference>
<name>A0A2M7GBZ8_9BACT</name>
<protein>
    <submittedName>
        <fullName evidence="6">Histidinol phosphate phosphatase</fullName>
    </submittedName>
</protein>
<dbReference type="GO" id="GO:0007165">
    <property type="term" value="P:signal transduction"/>
    <property type="evidence" value="ECO:0007669"/>
    <property type="project" value="TreeGrafter"/>
</dbReference>
<feature type="binding site" evidence="5">
    <location>
        <position position="209"/>
    </location>
    <ligand>
        <name>Mg(2+)</name>
        <dbReference type="ChEBI" id="CHEBI:18420"/>
        <label>1</label>
        <note>catalytic</note>
    </ligand>
</feature>
<dbReference type="Proteomes" id="UP000231019">
    <property type="component" value="Unassembled WGS sequence"/>
</dbReference>
<comment type="cofactor">
    <cofactor evidence="1 5">
        <name>Mg(2+)</name>
        <dbReference type="ChEBI" id="CHEBI:18420"/>
    </cofactor>
</comment>
<dbReference type="GO" id="GO:0008934">
    <property type="term" value="F:inositol monophosphate 1-phosphatase activity"/>
    <property type="evidence" value="ECO:0007669"/>
    <property type="project" value="TreeGrafter"/>
</dbReference>
<keyword evidence="3" id="KW-0378">Hydrolase</keyword>
<feature type="binding site" evidence="5">
    <location>
        <position position="89"/>
    </location>
    <ligand>
        <name>Mg(2+)</name>
        <dbReference type="ChEBI" id="CHEBI:18420"/>
        <label>1</label>
        <note>catalytic</note>
    </ligand>
</feature>
<evidence type="ECO:0000313" key="6">
    <source>
        <dbReference type="EMBL" id="PIW19463.1"/>
    </source>
</evidence>
<feature type="binding site" evidence="5">
    <location>
        <position position="86"/>
    </location>
    <ligand>
        <name>Mg(2+)</name>
        <dbReference type="ChEBI" id="CHEBI:18420"/>
        <label>1</label>
        <note>catalytic</note>
    </ligand>
</feature>
<evidence type="ECO:0000256" key="4">
    <source>
        <dbReference type="ARBA" id="ARBA00022842"/>
    </source>
</evidence>
<dbReference type="AlphaFoldDB" id="A0A2M7GBZ8"/>
<dbReference type="Gene3D" id="3.30.540.10">
    <property type="entry name" value="Fructose-1,6-Bisphosphatase, subunit A, domain 1"/>
    <property type="match status" value="1"/>
</dbReference>
<proteinExistence type="predicted"/>
<reference evidence="6 7" key="1">
    <citation type="submission" date="2017-09" db="EMBL/GenBank/DDBJ databases">
        <title>Depth-based differentiation of microbial function through sediment-hosted aquifers and enrichment of novel symbionts in the deep terrestrial subsurface.</title>
        <authorList>
            <person name="Probst A.J."/>
            <person name="Ladd B."/>
            <person name="Jarett J.K."/>
            <person name="Geller-Mcgrath D.E."/>
            <person name="Sieber C.M."/>
            <person name="Emerson J.B."/>
            <person name="Anantharaman K."/>
            <person name="Thomas B.C."/>
            <person name="Malmstrom R."/>
            <person name="Stieglmeier M."/>
            <person name="Klingl A."/>
            <person name="Woyke T."/>
            <person name="Ryan C.M."/>
            <person name="Banfield J.F."/>
        </authorList>
    </citation>
    <scope>NUCLEOTIDE SEQUENCE [LARGE SCALE GENOMIC DNA]</scope>
    <source>
        <strain evidence="6">CG17_big_fil_post_rev_8_21_14_2_50_48_46</strain>
    </source>
</reference>
<dbReference type="PRINTS" id="PR00377">
    <property type="entry name" value="IMPHPHTASES"/>
</dbReference>
<dbReference type="PANTHER" id="PTHR20854:SF4">
    <property type="entry name" value="INOSITOL-1-MONOPHOSPHATASE-RELATED"/>
    <property type="match status" value="1"/>
</dbReference>
<dbReference type="GO" id="GO:0046872">
    <property type="term" value="F:metal ion binding"/>
    <property type="evidence" value="ECO:0007669"/>
    <property type="project" value="UniProtKB-KW"/>
</dbReference>
<comment type="caution">
    <text evidence="6">The sequence shown here is derived from an EMBL/GenBank/DDBJ whole genome shotgun (WGS) entry which is preliminary data.</text>
</comment>